<dbReference type="Proteomes" id="UP000817854">
    <property type="component" value="Unassembled WGS sequence"/>
</dbReference>
<dbReference type="EMBL" id="VEVQ02000007">
    <property type="protein sequence ID" value="NHN26403.1"/>
    <property type="molecule type" value="Genomic_DNA"/>
</dbReference>
<keyword evidence="7" id="KW-1185">Reference proteome</keyword>
<dbReference type="NCBIfam" id="TIGR04183">
    <property type="entry name" value="Por_Secre_tail"/>
    <property type="match status" value="1"/>
</dbReference>
<accession>A0ABX0IS94</accession>
<dbReference type="NCBIfam" id="TIGR01451">
    <property type="entry name" value="B_ant_repeat"/>
    <property type="match status" value="1"/>
</dbReference>
<dbReference type="RefSeq" id="WP_140962729.1">
    <property type="nucleotide sequence ID" value="NZ_VEVQ02000007.1"/>
</dbReference>
<reference evidence="6" key="2">
    <citation type="submission" date="2020-02" db="EMBL/GenBank/DDBJ databases">
        <title>Flavobacterium profundi sp. nov., isolated from a deep-sea seamount.</title>
        <authorList>
            <person name="Zhang D.-C."/>
        </authorList>
    </citation>
    <scope>NUCLEOTIDE SEQUENCE</scope>
    <source>
        <strain evidence="6">EC11</strain>
    </source>
</reference>
<evidence type="ECO:0000313" key="6">
    <source>
        <dbReference type="EMBL" id="NHN26403.1"/>
    </source>
</evidence>
<dbReference type="Pfam" id="PF24595">
    <property type="entry name" value="DUF7619"/>
    <property type="match status" value="1"/>
</dbReference>
<dbReference type="InterPro" id="IPR055354">
    <property type="entry name" value="DUF7507"/>
</dbReference>
<evidence type="ECO:0000256" key="2">
    <source>
        <dbReference type="SAM" id="SignalP"/>
    </source>
</evidence>
<evidence type="ECO:0000256" key="1">
    <source>
        <dbReference type="ARBA" id="ARBA00022729"/>
    </source>
</evidence>
<protein>
    <submittedName>
        <fullName evidence="6">T9SS type A sorting domain-containing protein</fullName>
    </submittedName>
</protein>
<feature type="signal peptide" evidence="2">
    <location>
        <begin position="1"/>
        <end position="18"/>
    </location>
</feature>
<evidence type="ECO:0000259" key="5">
    <source>
        <dbReference type="Pfam" id="PF24595"/>
    </source>
</evidence>
<feature type="chain" id="PRO_5046875470" evidence="2">
    <location>
        <begin position="19"/>
        <end position="905"/>
    </location>
</feature>
<dbReference type="Pfam" id="PF24346">
    <property type="entry name" value="DUF7507"/>
    <property type="match status" value="1"/>
</dbReference>
<proteinExistence type="predicted"/>
<feature type="domain" description="DUF7507" evidence="4">
    <location>
        <begin position="355"/>
        <end position="437"/>
    </location>
</feature>
<feature type="domain" description="Secretion system C-terminal sorting" evidence="3">
    <location>
        <begin position="833"/>
        <end position="903"/>
    </location>
</feature>
<dbReference type="InterPro" id="IPR055353">
    <property type="entry name" value="DUF7619"/>
</dbReference>
<feature type="domain" description="DUF7619" evidence="5">
    <location>
        <begin position="682"/>
        <end position="816"/>
    </location>
</feature>
<name>A0ABX0IS94_9FLAO</name>
<sequence length="905" mass="97915">MKRILLLLMFLFQIAAFSQVNDLINCDGNTVFDLTSQESILIGTQNPSDVIITYHTTEIDAQNNTNAISNPSSYTSIVSPEIIFARVENTVTSNVVIENFDLIVNSSIVISDLITSSDCNGIGSISYSIIGGIPPYTSDFILNGNVLATSVSSSNFVSLNNINNGIGTYVISVTDAFGCSTQITTTISSQNPIVANISVNQSLCTNDNATIQVIATGGSGTYQYSISGGTVFQTSNVFSNVPSGTYNIIVQDLDGCFFVSQSITIESVIPIVSNATVNGNTVTLNTTGGTPPYQYSISTNPTEIISNNVFENLALGNYCFYVQDQNGCSVPPICVTVIGQLNLQSTGAYQDFNNDGFVNLGDVINYDFTVTNTSSLDATTISLDSFGLPNNGATIATLTGGATDTSTFTASYILTQQDITNGSVTRDFQVNGTYDGNPTAAFTTNTTTLSISDGIKLNAFLDTNGNNIQDNGEQNINVGSFEYQINNGNTISVVSSTGTYYLYETNPVNTYNLSYTIDSANASLYALSQNNYTNVTVTTNSGITTYNFPLTIIPYVDLQVYLNQNGFPPRPGFTYTERIMYRNLGNQTTSGTITFTKNNVVAITNVSQSGIVSNANGFTYDFTNLLPNETRYISVTMQTPTIPSVALGQVLTNNVTITIPSGDVNVNNNEATLSQVIVGSYDPNDKTEVHGGKILHADFSSEDYLTYTIQFENTGTANAITVKVDDVLDAMLDASTLKMIDASHDYFLKRDGNNLSWNFNGIDLPPSVANTSIGKGYIVFQIKPTAGYAIGDIIPNTANIYFDFNPAIVTNTFTTEFVETLSTKDFTTNDFFVYPNPINDQLFVTSKSNRLIESLNITDVLGKMIYTENINVTSTQLDVSNFQKGIYFLKVKSNEKEEVIKMIKQ</sequence>
<organism evidence="6 7">
    <name type="scientific">Flavobacterium jejuense</name>
    <dbReference type="NCBI Taxonomy" id="1544455"/>
    <lineage>
        <taxon>Bacteria</taxon>
        <taxon>Pseudomonadati</taxon>
        <taxon>Bacteroidota</taxon>
        <taxon>Flavobacteriia</taxon>
        <taxon>Flavobacteriales</taxon>
        <taxon>Flavobacteriaceae</taxon>
        <taxon>Flavobacterium</taxon>
    </lineage>
</organism>
<comment type="caution">
    <text evidence="6">The sequence shown here is derived from an EMBL/GenBank/DDBJ whole genome shotgun (WGS) entry which is preliminary data.</text>
</comment>
<reference evidence="6" key="1">
    <citation type="submission" date="2019-05" db="EMBL/GenBank/DDBJ databases">
        <authorList>
            <person name="Lianzixin W."/>
        </authorList>
    </citation>
    <scope>NUCLEOTIDE SEQUENCE</scope>
    <source>
        <strain evidence="6">EC11</strain>
    </source>
</reference>
<evidence type="ECO:0000259" key="4">
    <source>
        <dbReference type="Pfam" id="PF24346"/>
    </source>
</evidence>
<dbReference type="Pfam" id="PF18962">
    <property type="entry name" value="Por_Secre_tail"/>
    <property type="match status" value="1"/>
</dbReference>
<keyword evidence="1 2" id="KW-0732">Signal</keyword>
<evidence type="ECO:0000313" key="7">
    <source>
        <dbReference type="Proteomes" id="UP000817854"/>
    </source>
</evidence>
<dbReference type="InterPro" id="IPR026444">
    <property type="entry name" value="Secre_tail"/>
</dbReference>
<evidence type="ECO:0000259" key="3">
    <source>
        <dbReference type="Pfam" id="PF18962"/>
    </source>
</evidence>
<gene>
    <name evidence="6" type="ORF">FIA58_012010</name>
</gene>
<dbReference type="InterPro" id="IPR047589">
    <property type="entry name" value="DUF11_rpt"/>
</dbReference>